<organism evidence="2 3">
    <name type="scientific">Candidatus Kaiserbacteria bacterium CG10_big_fil_rev_8_21_14_0_10_56_12</name>
    <dbReference type="NCBI Taxonomy" id="1974611"/>
    <lineage>
        <taxon>Bacteria</taxon>
        <taxon>Candidatus Kaiseribacteriota</taxon>
    </lineage>
</organism>
<feature type="transmembrane region" description="Helical" evidence="1">
    <location>
        <begin position="75"/>
        <end position="92"/>
    </location>
</feature>
<name>A0A2H0U9M0_9BACT</name>
<accession>A0A2H0U9M0</accession>
<protein>
    <submittedName>
        <fullName evidence="2">Uncharacterized protein</fullName>
    </submittedName>
</protein>
<keyword evidence="1" id="KW-1133">Transmembrane helix</keyword>
<proteinExistence type="predicted"/>
<feature type="transmembrane region" description="Helical" evidence="1">
    <location>
        <begin position="20"/>
        <end position="40"/>
    </location>
</feature>
<gene>
    <name evidence="2" type="ORF">COU19_02225</name>
</gene>
<sequence length="110" mass="12243">MTNNSAIERVVMRRVHRLRILRAILSTSTLVLGVFVLALWDLGKEVWVAKVLTNGPQDTLGHALYFVYAFEHTRLLVQALTLVTLVSVVYLARVTARLLTNSLVSAARVA</sequence>
<keyword evidence="1" id="KW-0812">Transmembrane</keyword>
<evidence type="ECO:0000313" key="3">
    <source>
        <dbReference type="Proteomes" id="UP000230179"/>
    </source>
</evidence>
<evidence type="ECO:0000313" key="2">
    <source>
        <dbReference type="EMBL" id="PIR83087.1"/>
    </source>
</evidence>
<dbReference type="AlphaFoldDB" id="A0A2H0U9M0"/>
<evidence type="ECO:0000256" key="1">
    <source>
        <dbReference type="SAM" id="Phobius"/>
    </source>
</evidence>
<keyword evidence="1" id="KW-0472">Membrane</keyword>
<dbReference type="Proteomes" id="UP000230179">
    <property type="component" value="Unassembled WGS sequence"/>
</dbReference>
<comment type="caution">
    <text evidence="2">The sequence shown here is derived from an EMBL/GenBank/DDBJ whole genome shotgun (WGS) entry which is preliminary data.</text>
</comment>
<reference evidence="3" key="1">
    <citation type="submission" date="2017-09" db="EMBL/GenBank/DDBJ databases">
        <title>Depth-based differentiation of microbial function through sediment-hosted aquifers and enrichment of novel symbionts in the deep terrestrial subsurface.</title>
        <authorList>
            <person name="Probst A.J."/>
            <person name="Ladd B."/>
            <person name="Jarett J.K."/>
            <person name="Geller-Mcgrath D.E."/>
            <person name="Sieber C.M.K."/>
            <person name="Emerson J.B."/>
            <person name="Anantharaman K."/>
            <person name="Thomas B.C."/>
            <person name="Malmstrom R."/>
            <person name="Stieglmeier M."/>
            <person name="Klingl A."/>
            <person name="Woyke T."/>
            <person name="Ryan C.M."/>
            <person name="Banfield J.F."/>
        </authorList>
    </citation>
    <scope>NUCLEOTIDE SEQUENCE [LARGE SCALE GENOMIC DNA]</scope>
</reference>
<dbReference type="EMBL" id="PFBL01000020">
    <property type="protein sequence ID" value="PIR83087.1"/>
    <property type="molecule type" value="Genomic_DNA"/>
</dbReference>